<sequence length="55" mass="5992">GKWLPDDIDIPAYPPICRSFGKPVAQPNFLLGSPGCLPAEQGADETFLDIMKITF</sequence>
<dbReference type="Proteomes" id="UP000789342">
    <property type="component" value="Unassembled WGS sequence"/>
</dbReference>
<gene>
    <name evidence="1" type="ORF">AMORRO_LOCUS12354</name>
</gene>
<accession>A0A9N9HU42</accession>
<keyword evidence="2" id="KW-1185">Reference proteome</keyword>
<dbReference type="EMBL" id="CAJVPV010018023">
    <property type="protein sequence ID" value="CAG8705124.1"/>
    <property type="molecule type" value="Genomic_DNA"/>
</dbReference>
<comment type="caution">
    <text evidence="1">The sequence shown here is derived from an EMBL/GenBank/DDBJ whole genome shotgun (WGS) entry which is preliminary data.</text>
</comment>
<organism evidence="1 2">
    <name type="scientific">Acaulospora morrowiae</name>
    <dbReference type="NCBI Taxonomy" id="94023"/>
    <lineage>
        <taxon>Eukaryota</taxon>
        <taxon>Fungi</taxon>
        <taxon>Fungi incertae sedis</taxon>
        <taxon>Mucoromycota</taxon>
        <taxon>Glomeromycotina</taxon>
        <taxon>Glomeromycetes</taxon>
        <taxon>Diversisporales</taxon>
        <taxon>Acaulosporaceae</taxon>
        <taxon>Acaulospora</taxon>
    </lineage>
</organism>
<feature type="non-terminal residue" evidence="1">
    <location>
        <position position="55"/>
    </location>
</feature>
<reference evidence="1" key="1">
    <citation type="submission" date="2021-06" db="EMBL/GenBank/DDBJ databases">
        <authorList>
            <person name="Kallberg Y."/>
            <person name="Tangrot J."/>
            <person name="Rosling A."/>
        </authorList>
    </citation>
    <scope>NUCLEOTIDE SEQUENCE</scope>
    <source>
        <strain evidence="1">CL551</strain>
    </source>
</reference>
<evidence type="ECO:0000313" key="2">
    <source>
        <dbReference type="Proteomes" id="UP000789342"/>
    </source>
</evidence>
<name>A0A9N9HU42_9GLOM</name>
<protein>
    <submittedName>
        <fullName evidence="1">6642_t:CDS:1</fullName>
    </submittedName>
</protein>
<dbReference type="AlphaFoldDB" id="A0A9N9HU42"/>
<proteinExistence type="predicted"/>
<evidence type="ECO:0000313" key="1">
    <source>
        <dbReference type="EMBL" id="CAG8705124.1"/>
    </source>
</evidence>